<dbReference type="AlphaFoldDB" id="A0A6I4THN0"/>
<sequence length="75" mass="7624">MPIDYRPALALPIALLLAACSGADREPAPGAMTTGEAKALAEAAEMLEQQRHGDSAARETLPDAAPSATPGPRAT</sequence>
<gene>
    <name evidence="2" type="ORF">GRI40_10140</name>
</gene>
<reference evidence="2 3" key="1">
    <citation type="submission" date="2019-12" db="EMBL/GenBank/DDBJ databases">
        <title>Genomic-based taxomic classification of the family Erythrobacteraceae.</title>
        <authorList>
            <person name="Xu L."/>
        </authorList>
    </citation>
    <scope>NUCLEOTIDE SEQUENCE [LARGE SCALE GENOMIC DNA]</scope>
    <source>
        <strain evidence="2 3">100921-2</strain>
    </source>
</reference>
<dbReference type="RefSeq" id="WP_202390181.1">
    <property type="nucleotide sequence ID" value="NZ_WTZA01000001.1"/>
</dbReference>
<comment type="caution">
    <text evidence="2">The sequence shown here is derived from an EMBL/GenBank/DDBJ whole genome shotgun (WGS) entry which is preliminary data.</text>
</comment>
<feature type="compositionally biased region" description="Basic and acidic residues" evidence="1">
    <location>
        <begin position="48"/>
        <end position="61"/>
    </location>
</feature>
<dbReference type="EMBL" id="WTZA01000001">
    <property type="protein sequence ID" value="MXO75575.1"/>
    <property type="molecule type" value="Genomic_DNA"/>
</dbReference>
<dbReference type="Proteomes" id="UP000439522">
    <property type="component" value="Unassembled WGS sequence"/>
</dbReference>
<evidence type="ECO:0000313" key="3">
    <source>
        <dbReference type="Proteomes" id="UP000439522"/>
    </source>
</evidence>
<feature type="region of interest" description="Disordered" evidence="1">
    <location>
        <begin position="46"/>
        <end position="75"/>
    </location>
</feature>
<dbReference type="PROSITE" id="PS51257">
    <property type="entry name" value="PROKAR_LIPOPROTEIN"/>
    <property type="match status" value="1"/>
</dbReference>
<proteinExistence type="predicted"/>
<evidence type="ECO:0000313" key="2">
    <source>
        <dbReference type="EMBL" id="MXO75575.1"/>
    </source>
</evidence>
<protein>
    <submittedName>
        <fullName evidence="2">Uncharacterized protein</fullName>
    </submittedName>
</protein>
<organism evidence="2 3">
    <name type="scientific">Tsuneonella aeria</name>
    <dbReference type="NCBI Taxonomy" id="1837929"/>
    <lineage>
        <taxon>Bacteria</taxon>
        <taxon>Pseudomonadati</taxon>
        <taxon>Pseudomonadota</taxon>
        <taxon>Alphaproteobacteria</taxon>
        <taxon>Sphingomonadales</taxon>
        <taxon>Erythrobacteraceae</taxon>
        <taxon>Tsuneonella</taxon>
    </lineage>
</organism>
<accession>A0A6I4THN0</accession>
<keyword evidence="3" id="KW-1185">Reference proteome</keyword>
<evidence type="ECO:0000256" key="1">
    <source>
        <dbReference type="SAM" id="MobiDB-lite"/>
    </source>
</evidence>
<name>A0A6I4THN0_9SPHN</name>